<accession>A0ACC4WCG0</accession>
<dbReference type="EMBL" id="LGSP01000018">
    <property type="protein sequence ID" value="KNE82265.1"/>
    <property type="molecule type" value="Genomic_DNA"/>
</dbReference>
<protein>
    <submittedName>
        <fullName evidence="1">F420-dependent oxidoreductase</fullName>
    </submittedName>
</protein>
<sequence length="323" mass="35495">MLRFGLQIARFDYPGVGPHQVFDRVTDIARTAEEAGFDSIWAQDHFYQAPVPGIGWQADEPVLEPYTMLAALAARTSRVRLGTTVTGVTYRNPALLAKTVSTLDVISGGRAVLGIGAAWHEEEHTGYGYDYPSDAERLSRLEEALRICRPMFRDERPVFTGEYYRVDGAVNSPPPLAPGGPPILVGGSGEKRTLRLVARYADACNLFGDLDTVRHKLKVLDGHCETENRDPAEITRTKMSCLLINESDAEARRRYDEMGAAMGDWAPMLGGMAMAGSPDRIAEQVAEYFEAGLDGLVFYLPDTHDLDTVRMAGETLVKHFGGL</sequence>
<proteinExistence type="predicted"/>
<evidence type="ECO:0000313" key="1">
    <source>
        <dbReference type="EMBL" id="KNE82265.1"/>
    </source>
</evidence>
<comment type="caution">
    <text evidence="1">The sequence shown here is derived from an EMBL/GenBank/DDBJ whole genome shotgun (WGS) entry which is preliminary data.</text>
</comment>
<evidence type="ECO:0000313" key="2">
    <source>
        <dbReference type="Proteomes" id="UP000037185"/>
    </source>
</evidence>
<name>A0ACC4WCG0_STRFR</name>
<gene>
    <name evidence="1" type="ORF">ADZ36_11865</name>
</gene>
<reference evidence="1" key="1">
    <citation type="submission" date="2015-07" db="EMBL/GenBank/DDBJ databases">
        <title>Draft genome sequence of Streptomyces fradiae, a resistant strain to nitron-oligomycin.</title>
        <authorList>
            <person name="Vatlin A.A."/>
            <person name="Bekker O.B."/>
            <person name="Danilenko V.N."/>
        </authorList>
    </citation>
    <scope>NUCLEOTIDE SEQUENCE</scope>
    <source>
        <strain evidence="1">Olg1-1</strain>
    </source>
</reference>
<keyword evidence="2" id="KW-1185">Reference proteome</keyword>
<organism evidence="1 2">
    <name type="scientific">Streptomyces fradiae</name>
    <name type="common">Streptomyces roseoflavus</name>
    <dbReference type="NCBI Taxonomy" id="1906"/>
    <lineage>
        <taxon>Bacteria</taxon>
        <taxon>Bacillati</taxon>
        <taxon>Actinomycetota</taxon>
        <taxon>Actinomycetes</taxon>
        <taxon>Kitasatosporales</taxon>
        <taxon>Streptomycetaceae</taxon>
        <taxon>Streptomyces</taxon>
    </lineage>
</organism>
<dbReference type="Proteomes" id="UP000037185">
    <property type="component" value="Unassembled WGS sequence"/>
</dbReference>